<dbReference type="KEGG" id="cre:CHLRE_01g047218v5"/>
<feature type="region of interest" description="Disordered" evidence="1">
    <location>
        <begin position="299"/>
        <end position="356"/>
    </location>
</feature>
<dbReference type="OrthoDB" id="44820at2759"/>
<protein>
    <submittedName>
        <fullName evidence="2">Uncharacterized protein</fullName>
    </submittedName>
</protein>
<proteinExistence type="predicted"/>
<reference evidence="2 3" key="1">
    <citation type="journal article" date="2007" name="Science">
        <title>The Chlamydomonas genome reveals the evolution of key animal and plant functions.</title>
        <authorList>
            <person name="Merchant S.S."/>
            <person name="Prochnik S.E."/>
            <person name="Vallon O."/>
            <person name="Harris E.H."/>
            <person name="Karpowicz S.J."/>
            <person name="Witman G.B."/>
            <person name="Terry A."/>
            <person name="Salamov A."/>
            <person name="Fritz-Laylin L.K."/>
            <person name="Marechal-Drouard L."/>
            <person name="Marshall W.F."/>
            <person name="Qu L.H."/>
            <person name="Nelson D.R."/>
            <person name="Sanderfoot A.A."/>
            <person name="Spalding M.H."/>
            <person name="Kapitonov V.V."/>
            <person name="Ren Q."/>
            <person name="Ferris P."/>
            <person name="Lindquist E."/>
            <person name="Shapiro H."/>
            <person name="Lucas S.M."/>
            <person name="Grimwood J."/>
            <person name="Schmutz J."/>
            <person name="Cardol P."/>
            <person name="Cerutti H."/>
            <person name="Chanfreau G."/>
            <person name="Chen C.L."/>
            <person name="Cognat V."/>
            <person name="Croft M.T."/>
            <person name="Dent R."/>
            <person name="Dutcher S."/>
            <person name="Fernandez E."/>
            <person name="Fukuzawa H."/>
            <person name="Gonzalez-Ballester D."/>
            <person name="Gonzalez-Halphen D."/>
            <person name="Hallmann A."/>
            <person name="Hanikenne M."/>
            <person name="Hippler M."/>
            <person name="Inwood W."/>
            <person name="Jabbari K."/>
            <person name="Kalanon M."/>
            <person name="Kuras R."/>
            <person name="Lefebvre P.A."/>
            <person name="Lemaire S.D."/>
            <person name="Lobanov A.V."/>
            <person name="Lohr M."/>
            <person name="Manuell A."/>
            <person name="Meier I."/>
            <person name="Mets L."/>
            <person name="Mittag M."/>
            <person name="Mittelmeier T."/>
            <person name="Moroney J.V."/>
            <person name="Moseley J."/>
            <person name="Napoli C."/>
            <person name="Nedelcu A.M."/>
            <person name="Niyogi K."/>
            <person name="Novoselov S.V."/>
            <person name="Paulsen I.T."/>
            <person name="Pazour G."/>
            <person name="Purton S."/>
            <person name="Ral J.P."/>
            <person name="Riano-Pachon D.M."/>
            <person name="Riekhof W."/>
            <person name="Rymarquis L."/>
            <person name="Schroda M."/>
            <person name="Stern D."/>
            <person name="Umen J."/>
            <person name="Willows R."/>
            <person name="Wilson N."/>
            <person name="Zimmer S.L."/>
            <person name="Allmer J."/>
            <person name="Balk J."/>
            <person name="Bisova K."/>
            <person name="Chen C.J."/>
            <person name="Elias M."/>
            <person name="Gendler K."/>
            <person name="Hauser C."/>
            <person name="Lamb M.R."/>
            <person name="Ledford H."/>
            <person name="Long J.C."/>
            <person name="Minagawa J."/>
            <person name="Page M.D."/>
            <person name="Pan J."/>
            <person name="Pootakham W."/>
            <person name="Roje S."/>
            <person name="Rose A."/>
            <person name="Stahlberg E."/>
            <person name="Terauchi A.M."/>
            <person name="Yang P."/>
            <person name="Ball S."/>
            <person name="Bowler C."/>
            <person name="Dieckmann C.L."/>
            <person name="Gladyshev V.N."/>
            <person name="Green P."/>
            <person name="Jorgensen R."/>
            <person name="Mayfield S."/>
            <person name="Mueller-Roeber B."/>
            <person name="Rajamani S."/>
            <person name="Sayre R.T."/>
            <person name="Brokstein P."/>
            <person name="Dubchak I."/>
            <person name="Goodstein D."/>
            <person name="Hornick L."/>
            <person name="Huang Y.W."/>
            <person name="Jhaveri J."/>
            <person name="Luo Y."/>
            <person name="Martinez D."/>
            <person name="Ngau W.C."/>
            <person name="Otillar B."/>
            <person name="Poliakov A."/>
            <person name="Porter A."/>
            <person name="Szajkowski L."/>
            <person name="Werner G."/>
            <person name="Zhou K."/>
            <person name="Grigoriev I.V."/>
            <person name="Rokhsar D.S."/>
            <person name="Grossman A.R."/>
        </authorList>
    </citation>
    <scope>NUCLEOTIDE SEQUENCE [LARGE SCALE GENOMIC DNA]</scope>
    <source>
        <strain evidence="3">CC-503</strain>
    </source>
</reference>
<keyword evidence="3" id="KW-1185">Reference proteome</keyword>
<gene>
    <name evidence="2" type="ORF">CHLRE_01g047218v5</name>
</gene>
<dbReference type="Pfam" id="PF10184">
    <property type="entry name" value="DUF2358"/>
    <property type="match status" value="1"/>
</dbReference>
<accession>A0A2K3E7U0</accession>
<dbReference type="RefSeq" id="XP_042928818.1">
    <property type="nucleotide sequence ID" value="XM_043058904.1"/>
</dbReference>
<dbReference type="GeneID" id="66052149"/>
<dbReference type="PANTHER" id="PTHR31094">
    <property type="entry name" value="RIKEN CDNA 2310061I04 GENE"/>
    <property type="match status" value="1"/>
</dbReference>
<dbReference type="Proteomes" id="UP000006906">
    <property type="component" value="Chromosome 1"/>
</dbReference>
<feature type="region of interest" description="Disordered" evidence="1">
    <location>
        <begin position="107"/>
        <end position="139"/>
    </location>
</feature>
<evidence type="ECO:0000256" key="1">
    <source>
        <dbReference type="SAM" id="MobiDB-lite"/>
    </source>
</evidence>
<feature type="region of interest" description="Disordered" evidence="1">
    <location>
        <begin position="216"/>
        <end position="242"/>
    </location>
</feature>
<dbReference type="AlphaFoldDB" id="A0A2K3E7U0"/>
<evidence type="ECO:0000313" key="2">
    <source>
        <dbReference type="EMBL" id="PNW88843.1"/>
    </source>
</evidence>
<feature type="compositionally biased region" description="Gly residues" evidence="1">
    <location>
        <begin position="222"/>
        <end position="234"/>
    </location>
</feature>
<evidence type="ECO:0000313" key="3">
    <source>
        <dbReference type="Proteomes" id="UP000006906"/>
    </source>
</evidence>
<feature type="region of interest" description="Disordered" evidence="1">
    <location>
        <begin position="1"/>
        <end position="74"/>
    </location>
</feature>
<feature type="compositionally biased region" description="Gly residues" evidence="1">
    <location>
        <begin position="110"/>
        <end position="127"/>
    </location>
</feature>
<feature type="compositionally biased region" description="Low complexity" evidence="1">
    <location>
        <begin position="318"/>
        <end position="328"/>
    </location>
</feature>
<name>A0A2K3E7U0_CHLRE</name>
<dbReference type="Gramene" id="PNW88843">
    <property type="protein sequence ID" value="PNW88843"/>
    <property type="gene ID" value="CHLRE_01g047218v5"/>
</dbReference>
<feature type="region of interest" description="Disordered" evidence="1">
    <location>
        <begin position="429"/>
        <end position="460"/>
    </location>
</feature>
<feature type="compositionally biased region" description="Low complexity" evidence="1">
    <location>
        <begin position="15"/>
        <end position="29"/>
    </location>
</feature>
<feature type="compositionally biased region" description="Polar residues" evidence="1">
    <location>
        <begin position="58"/>
        <end position="71"/>
    </location>
</feature>
<organism evidence="2 3">
    <name type="scientific">Chlamydomonas reinhardtii</name>
    <name type="common">Chlamydomonas smithii</name>
    <dbReference type="NCBI Taxonomy" id="3055"/>
    <lineage>
        <taxon>Eukaryota</taxon>
        <taxon>Viridiplantae</taxon>
        <taxon>Chlorophyta</taxon>
        <taxon>core chlorophytes</taxon>
        <taxon>Chlorophyceae</taxon>
        <taxon>CS clade</taxon>
        <taxon>Chlamydomonadales</taxon>
        <taxon>Chlamydomonadaceae</taxon>
        <taxon>Chlamydomonas</taxon>
    </lineage>
</organism>
<dbReference type="EMBL" id="CM008962">
    <property type="protein sequence ID" value="PNW88843.1"/>
    <property type="molecule type" value="Genomic_DNA"/>
</dbReference>
<dbReference type="PANTHER" id="PTHR31094:SF2">
    <property type="entry name" value="RIKEN CDNA 2310061I04 GENE"/>
    <property type="match status" value="1"/>
</dbReference>
<feature type="compositionally biased region" description="Gly residues" evidence="1">
    <location>
        <begin position="334"/>
        <end position="356"/>
    </location>
</feature>
<dbReference type="InterPro" id="IPR018790">
    <property type="entry name" value="DUF2358"/>
</dbReference>
<dbReference type="InParanoid" id="A0A2K3E7U0"/>
<sequence>MAAPSALAAPSGRVTAAPTENAARAEATAMGVPGPAAGSCGAAEEKEVVARPRLTPLSGISSRDPLSTDGSSCCRRGKVASPGATAVLAAGTVAAAAAVAAAATAAASSGKGGGKDGQGNGDGGGGGRDGDEEPGDGQGGFLVNFGTAVRVLRDDIPQMLVRPLQWDIYRSDVALVSPWLPPLRGLSRYRLLHRLVRVVARALYRTAAVELLRIWTPPSPPGGGGGGGGGGGTGSTRSTSGSTISGALAGDAVCYAHASRTGAPSHMLQGVPAGRQGSAAAGLAVANCWLIDLLDADSAADSNSGTASSRCIREAAGSDSSRSTSTSSHQQLSGAGGGGAGGGAGPAGGGGGGGGGGGQLLRVRWRMTAQPWLPWGEEQRLEVIATYTFDQRGKVAVHELTSVVPPEPPLLLWPLLLVARMLGRVVGPAEGGAEPQGAPPGRQPIPGAGMVRQVDGATTG</sequence>
<feature type="compositionally biased region" description="Low complexity" evidence="1">
    <location>
        <begin position="299"/>
        <end position="309"/>
    </location>
</feature>